<dbReference type="InterPro" id="IPR019533">
    <property type="entry name" value="Peptidase_S26"/>
</dbReference>
<dbReference type="PRINTS" id="PR00727">
    <property type="entry name" value="LEADERPTASE"/>
</dbReference>
<feature type="region of interest" description="Disordered" evidence="3">
    <location>
        <begin position="1"/>
        <end position="43"/>
    </location>
</feature>
<evidence type="ECO:0000256" key="2">
    <source>
        <dbReference type="ARBA" id="ARBA00009370"/>
    </source>
</evidence>
<gene>
    <name evidence="6" type="ORF">OKJ48_10620</name>
</gene>
<evidence type="ECO:0000313" key="6">
    <source>
        <dbReference type="EMBL" id="MEB3960691.1"/>
    </source>
</evidence>
<evidence type="ECO:0000259" key="5">
    <source>
        <dbReference type="Pfam" id="PF10502"/>
    </source>
</evidence>
<evidence type="ECO:0000256" key="4">
    <source>
        <dbReference type="SAM" id="Phobius"/>
    </source>
</evidence>
<keyword evidence="7" id="KW-1185">Reference proteome</keyword>
<feature type="compositionally biased region" description="Pro residues" evidence="3">
    <location>
        <begin position="9"/>
        <end position="18"/>
    </location>
</feature>
<name>A0ABU6C9G0_9ACTN</name>
<keyword evidence="4" id="KW-1133">Transmembrane helix</keyword>
<dbReference type="RefSeq" id="WP_324767825.1">
    <property type="nucleotide sequence ID" value="NZ_BAAATS010000028.1"/>
</dbReference>
<comment type="subcellular location">
    <subcellularLocation>
        <location evidence="1">Cell membrane</location>
        <topology evidence="1">Single-pass type II membrane protein</topology>
    </subcellularLocation>
</comment>
<dbReference type="PANTHER" id="PTHR43390">
    <property type="entry name" value="SIGNAL PEPTIDASE I"/>
    <property type="match status" value="1"/>
</dbReference>
<proteinExistence type="inferred from homology"/>
<evidence type="ECO:0000256" key="3">
    <source>
        <dbReference type="SAM" id="MobiDB-lite"/>
    </source>
</evidence>
<feature type="domain" description="Peptidase S26" evidence="5">
    <location>
        <begin position="79"/>
        <end position="158"/>
    </location>
</feature>
<dbReference type="InterPro" id="IPR036286">
    <property type="entry name" value="LexA/Signal_pep-like_sf"/>
</dbReference>
<accession>A0ABU6C9G0</accession>
<evidence type="ECO:0000313" key="7">
    <source>
        <dbReference type="Proteomes" id="UP001352223"/>
    </source>
</evidence>
<reference evidence="6 7" key="1">
    <citation type="submission" date="2022-10" db="EMBL/GenBank/DDBJ databases">
        <authorList>
            <person name="Xie J."/>
            <person name="Shen N."/>
        </authorList>
    </citation>
    <scope>NUCLEOTIDE SEQUENCE [LARGE SCALE GENOMIC DNA]</scope>
    <source>
        <strain evidence="6 7">DSM 41681</strain>
    </source>
</reference>
<dbReference type="Proteomes" id="UP001352223">
    <property type="component" value="Unassembled WGS sequence"/>
</dbReference>
<comment type="similarity">
    <text evidence="2">Belongs to the peptidase S26 family.</text>
</comment>
<feature type="domain" description="Peptidase S26" evidence="5">
    <location>
        <begin position="170"/>
        <end position="206"/>
    </location>
</feature>
<dbReference type="PANTHER" id="PTHR43390:SF1">
    <property type="entry name" value="CHLOROPLAST PROCESSING PEPTIDASE"/>
    <property type="match status" value="1"/>
</dbReference>
<comment type="caution">
    <text evidence="6">The sequence shown here is derived from an EMBL/GenBank/DDBJ whole genome shotgun (WGS) entry which is preliminary data.</text>
</comment>
<organism evidence="6 7">
    <name type="scientific">Streptomyces kunmingensis</name>
    <dbReference type="NCBI Taxonomy" id="68225"/>
    <lineage>
        <taxon>Bacteria</taxon>
        <taxon>Bacillati</taxon>
        <taxon>Actinomycetota</taxon>
        <taxon>Actinomycetes</taxon>
        <taxon>Kitasatosporales</taxon>
        <taxon>Streptomycetaceae</taxon>
        <taxon>Streptomyces</taxon>
    </lineage>
</organism>
<dbReference type="Gene3D" id="2.10.109.10">
    <property type="entry name" value="Umud Fragment, subunit A"/>
    <property type="match status" value="1"/>
</dbReference>
<feature type="transmembrane region" description="Helical" evidence="4">
    <location>
        <begin position="70"/>
        <end position="97"/>
    </location>
</feature>
<keyword evidence="4" id="KW-0812">Transmembrane</keyword>
<keyword evidence="4" id="KW-0472">Membrane</keyword>
<dbReference type="InterPro" id="IPR000223">
    <property type="entry name" value="Pept_S26A_signal_pept_1"/>
</dbReference>
<sequence>MTSDAGFRRPPPPGPDSPSLPVGRPRPGLSPPPSTLAGTGRRRPRIVQVAPALGLAWLAVSATWDYRRRAPALAATAVVAAPALALAAAVVLGRWLIVVTVRGESMRPTYCDGDRLLVRRGTQPPRRGDAVVVTSPAARHTGHWIIKRVHAAPGDPVPRTAVPALATVPETHVPPGQKVLLGDNAAASVDSRQTGYYPTATLLGVVLSSRPATPLQEAARHSRMTVADMSVLSRGRA</sequence>
<dbReference type="Pfam" id="PF10502">
    <property type="entry name" value="Peptidase_S26"/>
    <property type="match status" value="2"/>
</dbReference>
<evidence type="ECO:0000256" key="1">
    <source>
        <dbReference type="ARBA" id="ARBA00004401"/>
    </source>
</evidence>
<dbReference type="EMBL" id="JAOZYB010000059">
    <property type="protein sequence ID" value="MEB3960691.1"/>
    <property type="molecule type" value="Genomic_DNA"/>
</dbReference>
<protein>
    <submittedName>
        <fullName evidence="6">S24/S26 family peptidase</fullName>
    </submittedName>
</protein>
<dbReference type="CDD" id="cd06462">
    <property type="entry name" value="Peptidase_S24_S26"/>
    <property type="match status" value="1"/>
</dbReference>
<dbReference type="SUPFAM" id="SSF51306">
    <property type="entry name" value="LexA/Signal peptidase"/>
    <property type="match status" value="1"/>
</dbReference>